<dbReference type="PANTHER" id="PTHR43023:SF3">
    <property type="entry name" value="PROTEIN TRIGALACTOSYLDIACYLGLYCEROL 3, CHLOROPLASTIC"/>
    <property type="match status" value="1"/>
</dbReference>
<accession>A0A2N5D9B8</accession>
<dbReference type="InterPro" id="IPR017871">
    <property type="entry name" value="ABC_transporter-like_CS"/>
</dbReference>
<dbReference type="OrthoDB" id="9802264at2"/>
<evidence type="ECO:0000313" key="5">
    <source>
        <dbReference type="EMBL" id="PLR22664.1"/>
    </source>
</evidence>
<dbReference type="Pfam" id="PF00005">
    <property type="entry name" value="ABC_tran"/>
    <property type="match status" value="1"/>
</dbReference>
<dbReference type="RefSeq" id="WP_101719343.1">
    <property type="nucleotide sequence ID" value="NZ_PJRS01000038.1"/>
</dbReference>
<dbReference type="SMART" id="SM00382">
    <property type="entry name" value="AAA"/>
    <property type="match status" value="1"/>
</dbReference>
<evidence type="ECO:0000259" key="4">
    <source>
        <dbReference type="PROSITE" id="PS50893"/>
    </source>
</evidence>
<dbReference type="GO" id="GO:0005524">
    <property type="term" value="F:ATP binding"/>
    <property type="evidence" value="ECO:0007669"/>
    <property type="project" value="UniProtKB-KW"/>
</dbReference>
<evidence type="ECO:0000313" key="6">
    <source>
        <dbReference type="Proteomes" id="UP000234479"/>
    </source>
</evidence>
<evidence type="ECO:0000256" key="3">
    <source>
        <dbReference type="ARBA" id="ARBA00022840"/>
    </source>
</evidence>
<dbReference type="InterPro" id="IPR027417">
    <property type="entry name" value="P-loop_NTPase"/>
</dbReference>
<keyword evidence="3 5" id="KW-0067">ATP-binding</keyword>
<dbReference type="SUPFAM" id="SSF52540">
    <property type="entry name" value="P-loop containing nucleoside triphosphate hydrolases"/>
    <property type="match status" value="1"/>
</dbReference>
<organism evidence="5 6">
    <name type="scientific">Caulobacter zeae</name>
    <dbReference type="NCBI Taxonomy" id="2055137"/>
    <lineage>
        <taxon>Bacteria</taxon>
        <taxon>Pseudomonadati</taxon>
        <taxon>Pseudomonadota</taxon>
        <taxon>Alphaproteobacteria</taxon>
        <taxon>Caulobacterales</taxon>
        <taxon>Caulobacteraceae</taxon>
        <taxon>Caulobacter</taxon>
    </lineage>
</organism>
<dbReference type="PANTHER" id="PTHR43023">
    <property type="entry name" value="PROTEIN TRIGALACTOSYLDIACYLGLYCEROL 3, CHLOROPLASTIC"/>
    <property type="match status" value="1"/>
</dbReference>
<evidence type="ECO:0000256" key="1">
    <source>
        <dbReference type="ARBA" id="ARBA00022448"/>
    </source>
</evidence>
<dbReference type="GO" id="GO:0016887">
    <property type="term" value="F:ATP hydrolysis activity"/>
    <property type="evidence" value="ECO:0007669"/>
    <property type="project" value="InterPro"/>
</dbReference>
<dbReference type="PROSITE" id="PS00211">
    <property type="entry name" value="ABC_TRANSPORTER_1"/>
    <property type="match status" value="1"/>
</dbReference>
<keyword evidence="1" id="KW-0813">Transport</keyword>
<keyword evidence="6" id="KW-1185">Reference proteome</keyword>
<protein>
    <submittedName>
        <fullName evidence="5">ABC transporter ATP-binding protein</fullName>
    </submittedName>
</protein>
<dbReference type="EMBL" id="PJRS01000038">
    <property type="protein sequence ID" value="PLR22664.1"/>
    <property type="molecule type" value="Genomic_DNA"/>
</dbReference>
<dbReference type="InterPro" id="IPR003593">
    <property type="entry name" value="AAA+_ATPase"/>
</dbReference>
<dbReference type="AlphaFoldDB" id="A0A2N5D9B8"/>
<proteinExistence type="predicted"/>
<name>A0A2N5D9B8_9CAUL</name>
<reference evidence="5 6" key="1">
    <citation type="submission" date="2017-12" db="EMBL/GenBank/DDBJ databases">
        <title>The genome sequence of Caulobacter sp. 410.</title>
        <authorList>
            <person name="Gao J."/>
            <person name="Mao X."/>
            <person name="Sun J."/>
        </authorList>
    </citation>
    <scope>NUCLEOTIDE SEQUENCE [LARGE SCALE GENOMIC DNA]</scope>
    <source>
        <strain evidence="5 6">410</strain>
    </source>
</reference>
<dbReference type="InterPro" id="IPR003439">
    <property type="entry name" value="ABC_transporter-like_ATP-bd"/>
</dbReference>
<gene>
    <name evidence="5" type="ORF">SGCZBJ_18015</name>
</gene>
<evidence type="ECO:0000256" key="2">
    <source>
        <dbReference type="ARBA" id="ARBA00022741"/>
    </source>
</evidence>
<comment type="caution">
    <text evidence="5">The sequence shown here is derived from an EMBL/GenBank/DDBJ whole genome shotgun (WGS) entry which is preliminary data.</text>
</comment>
<sequence>MTQTRPKFAWKGVIKRFEGRAVLDGLNLSVAQGRSLVIIGGSGQGKSVAIKTALGLLRPDAGQIELDGHNLVDLSQGQRRQLFSRVGVLFQGAALFDSLTVWENVAFRLINADGVPRKAAKDRAIEALDQVRLGSDVAHRFPSELSGGMQKRAGLARAVVGQPEILFFDEPTTGLDPITAMAINQLISDQVRRLGSTAISITHDLVSAQMIGDEIAMLHEGRIRWRGLARDLGQAEDPVVRRYADAARLGPVDLRSREIV</sequence>
<keyword evidence="2" id="KW-0547">Nucleotide-binding</keyword>
<dbReference type="Proteomes" id="UP000234479">
    <property type="component" value="Unassembled WGS sequence"/>
</dbReference>
<feature type="domain" description="ABC transporter" evidence="4">
    <location>
        <begin position="8"/>
        <end position="245"/>
    </location>
</feature>
<dbReference type="PROSITE" id="PS50893">
    <property type="entry name" value="ABC_TRANSPORTER_2"/>
    <property type="match status" value="1"/>
</dbReference>
<dbReference type="Gene3D" id="3.40.50.300">
    <property type="entry name" value="P-loop containing nucleotide triphosphate hydrolases"/>
    <property type="match status" value="1"/>
</dbReference>